<evidence type="ECO:0000313" key="2">
    <source>
        <dbReference type="EMBL" id="GEJ56114.1"/>
    </source>
</evidence>
<protein>
    <recommendedName>
        <fullName evidence="4">Phage holin family protein</fullName>
    </recommendedName>
</protein>
<keyword evidence="1" id="KW-1133">Transmembrane helix</keyword>
<keyword evidence="3" id="KW-1185">Reference proteome</keyword>
<evidence type="ECO:0008006" key="4">
    <source>
        <dbReference type="Google" id="ProtNLM"/>
    </source>
</evidence>
<dbReference type="InterPro" id="IPR009937">
    <property type="entry name" value="Phage_holin_3_6"/>
</dbReference>
<dbReference type="RefSeq" id="WP_176063299.1">
    <property type="nucleotide sequence ID" value="NZ_BJTG01000002.1"/>
</dbReference>
<comment type="caution">
    <text evidence="2">The sequence shown here is derived from an EMBL/GenBank/DDBJ whole genome shotgun (WGS) entry which is preliminary data.</text>
</comment>
<proteinExistence type="predicted"/>
<organism evidence="2 3">
    <name type="scientific">Anaeromyxobacter diazotrophicus</name>
    <dbReference type="NCBI Taxonomy" id="2590199"/>
    <lineage>
        <taxon>Bacteria</taxon>
        <taxon>Pseudomonadati</taxon>
        <taxon>Myxococcota</taxon>
        <taxon>Myxococcia</taxon>
        <taxon>Myxococcales</taxon>
        <taxon>Cystobacterineae</taxon>
        <taxon>Anaeromyxobacteraceae</taxon>
        <taxon>Anaeromyxobacter</taxon>
    </lineage>
</organism>
<name>A0A7I9VI86_9BACT</name>
<reference evidence="3" key="1">
    <citation type="journal article" date="2020" name="Appl. Environ. Microbiol.">
        <title>Diazotrophic Anaeromyxobacter Isolates from Soils.</title>
        <authorList>
            <person name="Masuda Y."/>
            <person name="Yamanaka H."/>
            <person name="Xu Z.X."/>
            <person name="Shiratori Y."/>
            <person name="Aono T."/>
            <person name="Amachi S."/>
            <person name="Senoo K."/>
            <person name="Itoh H."/>
        </authorList>
    </citation>
    <scope>NUCLEOTIDE SEQUENCE [LARGE SCALE GENOMIC DNA]</scope>
    <source>
        <strain evidence="3">R267</strain>
    </source>
</reference>
<gene>
    <name evidence="2" type="ORF">AMYX_08550</name>
</gene>
<sequence length="141" mass="15001">METTHHPASAPDAARLRALSAKELVTQLAQKASLLARKEIELAKSEAREQLRAEVKMASGLGVAGVCALITVQMLLVALVFGLAEGGVLAGWLTALIVAAVVLAVGTVAGLVGWKKRVRQPLPSTRRSVEENVRWAKERMA</sequence>
<evidence type="ECO:0000256" key="1">
    <source>
        <dbReference type="SAM" id="Phobius"/>
    </source>
</evidence>
<dbReference type="Proteomes" id="UP000503640">
    <property type="component" value="Unassembled WGS sequence"/>
</dbReference>
<accession>A0A7I9VI86</accession>
<keyword evidence="1" id="KW-0472">Membrane</keyword>
<evidence type="ECO:0000313" key="3">
    <source>
        <dbReference type="Proteomes" id="UP000503640"/>
    </source>
</evidence>
<keyword evidence="1" id="KW-0812">Transmembrane</keyword>
<dbReference type="Pfam" id="PF07332">
    <property type="entry name" value="Phage_holin_3_6"/>
    <property type="match status" value="1"/>
</dbReference>
<feature type="transmembrane region" description="Helical" evidence="1">
    <location>
        <begin position="89"/>
        <end position="114"/>
    </location>
</feature>
<feature type="transmembrane region" description="Helical" evidence="1">
    <location>
        <begin position="58"/>
        <end position="83"/>
    </location>
</feature>
<dbReference type="EMBL" id="BJTG01000002">
    <property type="protein sequence ID" value="GEJ56114.1"/>
    <property type="molecule type" value="Genomic_DNA"/>
</dbReference>
<dbReference type="AlphaFoldDB" id="A0A7I9VI86"/>